<evidence type="ECO:0000313" key="1">
    <source>
        <dbReference type="EMBL" id="WTS09970.1"/>
    </source>
</evidence>
<gene>
    <name evidence="1" type="ORF">OHU69_01905</name>
</gene>
<proteinExistence type="predicted"/>
<reference evidence="1" key="1">
    <citation type="submission" date="2022-10" db="EMBL/GenBank/DDBJ databases">
        <title>The complete genomes of actinobacterial strains from the NBC collection.</title>
        <authorList>
            <person name="Joergensen T.S."/>
            <person name="Alvarez Arevalo M."/>
            <person name="Sterndorff E.B."/>
            <person name="Faurdal D."/>
            <person name="Vuksanovic O."/>
            <person name="Mourched A.-S."/>
            <person name="Charusanti P."/>
            <person name="Shaw S."/>
            <person name="Blin K."/>
            <person name="Weber T."/>
        </authorList>
    </citation>
    <scope>NUCLEOTIDE SEQUENCE</scope>
    <source>
        <strain evidence="1">NBC_00119</strain>
    </source>
</reference>
<sequence length="122" mass="13033">MPGLVRRRTGLAPGSVDLALSNAPYVATVYRRRRPHGAARAWEGGAGGRDAVDLDCATAHRALRVPGMPLMVHCERCGVAETIERLSALGMKARAVDRAQVPFGPVTRKRRAWLCAPGVPGP</sequence>
<dbReference type="EMBL" id="CP108195">
    <property type="protein sequence ID" value="WTS09970.1"/>
    <property type="molecule type" value="Genomic_DNA"/>
</dbReference>
<dbReference type="Gene3D" id="3.40.50.150">
    <property type="entry name" value="Vaccinia Virus protein VP39"/>
    <property type="match status" value="1"/>
</dbReference>
<dbReference type="InterPro" id="IPR029063">
    <property type="entry name" value="SAM-dependent_MTases_sf"/>
</dbReference>
<name>A0AAU1TX17_9ACTN</name>
<accession>A0AAU1TX17</accession>
<protein>
    <submittedName>
        <fullName evidence="1">Uncharacterized protein</fullName>
    </submittedName>
</protein>
<organism evidence="1">
    <name type="scientific">Streptomyces sp. NBC_00119</name>
    <dbReference type="NCBI Taxonomy" id="2975659"/>
    <lineage>
        <taxon>Bacteria</taxon>
        <taxon>Bacillati</taxon>
        <taxon>Actinomycetota</taxon>
        <taxon>Actinomycetes</taxon>
        <taxon>Kitasatosporales</taxon>
        <taxon>Streptomycetaceae</taxon>
        <taxon>Streptomyces</taxon>
    </lineage>
</organism>
<dbReference type="AlphaFoldDB" id="A0AAU1TX17"/>